<dbReference type="Gene3D" id="3.40.850.10">
    <property type="entry name" value="Kinesin motor domain"/>
    <property type="match status" value="2"/>
</dbReference>
<dbReference type="SMART" id="SM00129">
    <property type="entry name" value="KISc"/>
    <property type="match status" value="1"/>
</dbReference>
<dbReference type="InterPro" id="IPR001752">
    <property type="entry name" value="Kinesin_motor_dom"/>
</dbReference>
<evidence type="ECO:0000256" key="4">
    <source>
        <dbReference type="SAM" id="MobiDB-lite"/>
    </source>
</evidence>
<gene>
    <name evidence="7" type="ORF">CJ030_MR5G005102</name>
</gene>
<dbReference type="InterPro" id="IPR001715">
    <property type="entry name" value="CH_dom"/>
</dbReference>
<comment type="similarity">
    <text evidence="1">Belongs to the TRAFAC class myosin-kinesin ATPase superfamily. Kinesin family. KIN-14 subfamily.</text>
</comment>
<sequence>MAATTEGALSFSVAEVVEDVLQQHGNRLRDLDLESRKAEEAASRRNEAAGWLRKTVGVVAAKDLPAEPSEEEFRLGLRSGIILCNVLNKVHPGAVPKVVESPCDSAPVPDGAALSAFQYFENVRNFLVAVQELGMPTFEASDLEQGGKSARVVNCVLALKSYSEWKQTGGNGAWKFGGNVKPTVSVKSFVRKNSEPFVNSMSRNSSMNEKSFHVLSSDLESNKMSTASSLSTLVRAVLLDKKPEEVPTVVESVLNKVVEEFEHRIASQLELMKKTPKDMAVSHGNKSLLKFASSDKKNEDINEKVIKKEDVMQKPYVSDEKSKRQLLQQQLAFDQQQRDIQELKNTLHTTKAGMQFMQMKFHEEFHNLGMHIHGLAHAASGYHRVLEENRKLYNQVQDLKGSIRVYCRVRPFLSGQPNHFSTVDYIEDGNITISTPSKHGKGQRSFSFNKVFGPSATQAEVFSDMQPLIRSALDGFNVCIFAYGQTGSGKTYTMTGPRELAEKNQGNDPESLQRKTKGSHNGLSVPEANLVPVSSTSDVIDLMNLGQRNRAVGATALNDRSSRSHSCLTVHIQGRDLTSGTILRGCMHLVDLAGSERVNKSEVTGDRLKEAQHINRSLSALGDVISSLAQKNPHVPYRNSKLTQLLQDSLGGQAKTLMFVHISPEPDAVGETISTLKFAERVATVELGAAKVNRDSVDVKELKEQIACLKAAMARKEGEPDPMQHSVSGSSEKYRMKATEVSPFQSKKRDAGLFGDHNSCRQPMGDVGNIEVHSNAALRQKTKSFDLDELLVTSPPWPPVNSHGQNYGEDDKEIGSGEWVDKVMVNKHDVRRVESPLGSWAAENGDLADVFYQKYLPDSSKLYPDQSYNMLMGGNRFNVTSTDEMDDIDAATSDSSEPDLVWQFNHTKLAGMTNGIGQRTKKPNPKSVQSPELSKNANASLGPSPSRKQSNGVGIHLQRSGRQPAPPDMKRKAGNRK</sequence>
<dbReference type="InterPro" id="IPR036961">
    <property type="entry name" value="Kinesin_motor_dom_sf"/>
</dbReference>
<evidence type="ECO:0000259" key="6">
    <source>
        <dbReference type="PROSITE" id="PS50067"/>
    </source>
</evidence>
<dbReference type="PRINTS" id="PR00380">
    <property type="entry name" value="KINESINHEAVY"/>
</dbReference>
<protein>
    <submittedName>
        <fullName evidence="7">Kinesin-4</fullName>
    </submittedName>
</protein>
<keyword evidence="3" id="KW-0547">Nucleotide-binding</keyword>
<evidence type="ECO:0000256" key="1">
    <source>
        <dbReference type="ARBA" id="ARBA00010899"/>
    </source>
</evidence>
<dbReference type="EMBL" id="RXIC02000023">
    <property type="protein sequence ID" value="KAB1212956.1"/>
    <property type="molecule type" value="Genomic_DNA"/>
</dbReference>
<dbReference type="Pfam" id="PF16796">
    <property type="entry name" value="Microtub_bd"/>
    <property type="match status" value="1"/>
</dbReference>
<keyword evidence="8" id="KW-1185">Reference proteome</keyword>
<evidence type="ECO:0000256" key="2">
    <source>
        <dbReference type="ARBA" id="ARBA00023175"/>
    </source>
</evidence>
<keyword evidence="3" id="KW-0067">ATP-binding</keyword>
<evidence type="ECO:0000313" key="7">
    <source>
        <dbReference type="EMBL" id="KAB1212956.1"/>
    </source>
</evidence>
<reference evidence="7 8" key="1">
    <citation type="journal article" date="2019" name="Plant Biotechnol. J.">
        <title>The red bayberry genome and genetic basis of sex determination.</title>
        <authorList>
            <person name="Jia H.M."/>
            <person name="Jia H.J."/>
            <person name="Cai Q.L."/>
            <person name="Wang Y."/>
            <person name="Zhao H.B."/>
            <person name="Yang W.F."/>
            <person name="Wang G.Y."/>
            <person name="Li Y.H."/>
            <person name="Zhan D.L."/>
            <person name="Shen Y.T."/>
            <person name="Niu Q.F."/>
            <person name="Chang L."/>
            <person name="Qiu J."/>
            <person name="Zhao L."/>
            <person name="Xie H.B."/>
            <person name="Fu W.Y."/>
            <person name="Jin J."/>
            <person name="Li X.W."/>
            <person name="Jiao Y."/>
            <person name="Zhou C.C."/>
            <person name="Tu T."/>
            <person name="Chai C.Y."/>
            <person name="Gao J.L."/>
            <person name="Fan L.J."/>
            <person name="van de Weg E."/>
            <person name="Wang J.Y."/>
            <person name="Gao Z.S."/>
        </authorList>
    </citation>
    <scope>NUCLEOTIDE SEQUENCE [LARGE SCALE GENOMIC DNA]</scope>
    <source>
        <tissue evidence="7">Leaves</tissue>
    </source>
</reference>
<dbReference type="InterPro" id="IPR031852">
    <property type="entry name" value="Vik1/Cik1_MT-bd"/>
</dbReference>
<proteinExistence type="inferred from homology"/>
<dbReference type="GO" id="GO:0005524">
    <property type="term" value="F:ATP binding"/>
    <property type="evidence" value="ECO:0007669"/>
    <property type="project" value="UniProtKB-UniRule"/>
</dbReference>
<feature type="region of interest" description="Disordered" evidence="4">
    <location>
        <begin position="912"/>
        <end position="977"/>
    </location>
</feature>
<dbReference type="AlphaFoldDB" id="A0A6A1VM47"/>
<dbReference type="Pfam" id="PF00307">
    <property type="entry name" value="CH"/>
    <property type="match status" value="1"/>
</dbReference>
<feature type="binding site" evidence="3">
    <location>
        <begin position="484"/>
        <end position="491"/>
    </location>
    <ligand>
        <name>ATP</name>
        <dbReference type="ChEBI" id="CHEBI:30616"/>
    </ligand>
</feature>
<feature type="region of interest" description="Disordered" evidence="4">
    <location>
        <begin position="500"/>
        <end position="527"/>
    </location>
</feature>
<dbReference type="InterPro" id="IPR036872">
    <property type="entry name" value="CH_dom_sf"/>
</dbReference>
<feature type="domain" description="Calponin-homology (CH)" evidence="5">
    <location>
        <begin position="42"/>
        <end position="164"/>
    </location>
</feature>
<dbReference type="GO" id="GO:0003777">
    <property type="term" value="F:microtubule motor activity"/>
    <property type="evidence" value="ECO:0007669"/>
    <property type="project" value="InterPro"/>
</dbReference>
<dbReference type="PANTHER" id="PTHR47972">
    <property type="entry name" value="KINESIN-LIKE PROTEIN KLP-3"/>
    <property type="match status" value="1"/>
</dbReference>
<dbReference type="CDD" id="cd21203">
    <property type="entry name" value="CH_AtKIN14-like"/>
    <property type="match status" value="1"/>
</dbReference>
<dbReference type="Gene3D" id="1.10.418.10">
    <property type="entry name" value="Calponin-like domain"/>
    <property type="match status" value="1"/>
</dbReference>
<evidence type="ECO:0000256" key="3">
    <source>
        <dbReference type="PROSITE-ProRule" id="PRU00283"/>
    </source>
</evidence>
<feature type="domain" description="Kinesin motor" evidence="6">
    <location>
        <begin position="402"/>
        <end position="685"/>
    </location>
</feature>
<dbReference type="FunFam" id="3.40.850.10:FF:000178">
    <property type="entry name" value="Kinesin-related protein3"/>
    <property type="match status" value="1"/>
</dbReference>
<feature type="compositionally biased region" description="Polar residues" evidence="4">
    <location>
        <begin position="926"/>
        <end position="952"/>
    </location>
</feature>
<name>A0A6A1VM47_9ROSI</name>
<dbReference type="PROSITE" id="PS50021">
    <property type="entry name" value="CH"/>
    <property type="match status" value="1"/>
</dbReference>
<dbReference type="GO" id="GO:0007018">
    <property type="term" value="P:microtubule-based movement"/>
    <property type="evidence" value="ECO:0007669"/>
    <property type="project" value="InterPro"/>
</dbReference>
<dbReference type="OrthoDB" id="3176171at2759"/>
<dbReference type="SUPFAM" id="SSF47576">
    <property type="entry name" value="Calponin-homology domain, CH-domain"/>
    <property type="match status" value="1"/>
</dbReference>
<dbReference type="PROSITE" id="PS50067">
    <property type="entry name" value="KINESIN_MOTOR_2"/>
    <property type="match status" value="1"/>
</dbReference>
<dbReference type="PANTHER" id="PTHR47972:SF39">
    <property type="entry name" value="KINESIN-LIKE PROTEIN KIN-14I"/>
    <property type="match status" value="1"/>
</dbReference>
<dbReference type="GO" id="GO:0015630">
    <property type="term" value="C:microtubule cytoskeleton"/>
    <property type="evidence" value="ECO:0007669"/>
    <property type="project" value="TreeGrafter"/>
</dbReference>
<dbReference type="SMART" id="SM00033">
    <property type="entry name" value="CH"/>
    <property type="match status" value="1"/>
</dbReference>
<evidence type="ECO:0000259" key="5">
    <source>
        <dbReference type="PROSITE" id="PS50021"/>
    </source>
</evidence>
<dbReference type="Pfam" id="PF00225">
    <property type="entry name" value="Kinesin"/>
    <property type="match status" value="1"/>
</dbReference>
<dbReference type="FunFam" id="1.10.418.10:FF:000062">
    <property type="entry name" value="Kinesin-like protein KIN-14I isoform A"/>
    <property type="match status" value="1"/>
</dbReference>
<organism evidence="7 8">
    <name type="scientific">Morella rubra</name>
    <name type="common">Chinese bayberry</name>
    <dbReference type="NCBI Taxonomy" id="262757"/>
    <lineage>
        <taxon>Eukaryota</taxon>
        <taxon>Viridiplantae</taxon>
        <taxon>Streptophyta</taxon>
        <taxon>Embryophyta</taxon>
        <taxon>Tracheophyta</taxon>
        <taxon>Spermatophyta</taxon>
        <taxon>Magnoliopsida</taxon>
        <taxon>eudicotyledons</taxon>
        <taxon>Gunneridae</taxon>
        <taxon>Pentapetalae</taxon>
        <taxon>rosids</taxon>
        <taxon>fabids</taxon>
        <taxon>Fagales</taxon>
        <taxon>Myricaceae</taxon>
        <taxon>Morella</taxon>
    </lineage>
</organism>
<dbReference type="Proteomes" id="UP000516437">
    <property type="component" value="Chromosome 5"/>
</dbReference>
<evidence type="ECO:0000313" key="8">
    <source>
        <dbReference type="Proteomes" id="UP000516437"/>
    </source>
</evidence>
<dbReference type="InterPro" id="IPR027417">
    <property type="entry name" value="P-loop_NTPase"/>
</dbReference>
<keyword evidence="2 3" id="KW-0505">Motor protein</keyword>
<comment type="caution">
    <text evidence="7">The sequence shown here is derived from an EMBL/GenBank/DDBJ whole genome shotgun (WGS) entry which is preliminary data.</text>
</comment>
<dbReference type="SUPFAM" id="SSF52540">
    <property type="entry name" value="P-loop containing nucleoside triphosphate hydrolases"/>
    <property type="match status" value="1"/>
</dbReference>
<feature type="region of interest" description="Disordered" evidence="4">
    <location>
        <begin position="716"/>
        <end position="735"/>
    </location>
</feature>
<dbReference type="GO" id="GO:0008017">
    <property type="term" value="F:microtubule binding"/>
    <property type="evidence" value="ECO:0007669"/>
    <property type="project" value="InterPro"/>
</dbReference>
<accession>A0A6A1VM47</accession>
<dbReference type="InterPro" id="IPR027640">
    <property type="entry name" value="Kinesin-like_fam"/>
</dbReference>